<dbReference type="InterPro" id="IPR036271">
    <property type="entry name" value="Tet_transcr_reg_TetR-rel_C_sf"/>
</dbReference>
<dbReference type="InterPro" id="IPR011075">
    <property type="entry name" value="TetR_C"/>
</dbReference>
<dbReference type="Pfam" id="PF16925">
    <property type="entry name" value="TetR_C_13"/>
    <property type="match status" value="1"/>
</dbReference>
<dbReference type="SUPFAM" id="SSF48498">
    <property type="entry name" value="Tetracyclin repressor-like, C-terminal domain"/>
    <property type="match status" value="1"/>
</dbReference>
<keyword evidence="1" id="KW-0805">Transcription regulation</keyword>
<dbReference type="InterPro" id="IPR001647">
    <property type="entry name" value="HTH_TetR"/>
</dbReference>
<accession>A0A3B0UMG4</accession>
<evidence type="ECO:0000256" key="3">
    <source>
        <dbReference type="ARBA" id="ARBA00023163"/>
    </source>
</evidence>
<gene>
    <name evidence="5" type="ORF">MNBD_BACTEROID06-564</name>
</gene>
<dbReference type="PRINTS" id="PR00455">
    <property type="entry name" value="HTHTETR"/>
</dbReference>
<dbReference type="PANTHER" id="PTHR47506">
    <property type="entry name" value="TRANSCRIPTIONAL REGULATORY PROTEIN"/>
    <property type="match status" value="1"/>
</dbReference>
<dbReference type="Gene3D" id="1.10.357.10">
    <property type="entry name" value="Tetracycline Repressor, domain 2"/>
    <property type="match status" value="1"/>
</dbReference>
<evidence type="ECO:0000259" key="4">
    <source>
        <dbReference type="PROSITE" id="PS50977"/>
    </source>
</evidence>
<name>A0A3B0UMG4_9ZZZZ</name>
<organism evidence="5">
    <name type="scientific">hydrothermal vent metagenome</name>
    <dbReference type="NCBI Taxonomy" id="652676"/>
    <lineage>
        <taxon>unclassified sequences</taxon>
        <taxon>metagenomes</taxon>
        <taxon>ecological metagenomes</taxon>
    </lineage>
</organism>
<dbReference type="GO" id="GO:0003677">
    <property type="term" value="F:DNA binding"/>
    <property type="evidence" value="ECO:0007669"/>
    <property type="project" value="UniProtKB-KW"/>
</dbReference>
<proteinExistence type="predicted"/>
<dbReference type="PROSITE" id="PS50977">
    <property type="entry name" value="HTH_TETR_2"/>
    <property type="match status" value="1"/>
</dbReference>
<dbReference type="InterPro" id="IPR009057">
    <property type="entry name" value="Homeodomain-like_sf"/>
</dbReference>
<sequence length="193" mass="21557">MKSTKEHIIKQSAALFNTKGYNGCSLHDIMQATGLKKGGIYNYFKNKDEIAFESFDYSFELIKLRFKDALSRCSNSYEKIMAIITVFASFHNDPVTIGGCPIFNTAVDSSGIHPSLTEKARKAINHLKRYIEIKIDEGIESNEFKPGIKSEELSTLILTSMEGALIMARVNSDTGPVQTIVKHLTKIITENTK</sequence>
<dbReference type="EMBL" id="UOES01000008">
    <property type="protein sequence ID" value="VAW25729.1"/>
    <property type="molecule type" value="Genomic_DNA"/>
</dbReference>
<keyword evidence="2" id="KW-0238">DNA-binding</keyword>
<dbReference type="PANTHER" id="PTHR47506:SF3">
    <property type="entry name" value="HTH-TYPE TRANSCRIPTIONAL REGULATOR LMRA"/>
    <property type="match status" value="1"/>
</dbReference>
<reference evidence="5" key="1">
    <citation type="submission" date="2018-06" db="EMBL/GenBank/DDBJ databases">
        <authorList>
            <person name="Zhirakovskaya E."/>
        </authorList>
    </citation>
    <scope>NUCLEOTIDE SEQUENCE</scope>
</reference>
<dbReference type="Pfam" id="PF00440">
    <property type="entry name" value="TetR_N"/>
    <property type="match status" value="1"/>
</dbReference>
<evidence type="ECO:0000256" key="1">
    <source>
        <dbReference type="ARBA" id="ARBA00023015"/>
    </source>
</evidence>
<evidence type="ECO:0000313" key="5">
    <source>
        <dbReference type="EMBL" id="VAW25729.1"/>
    </source>
</evidence>
<evidence type="ECO:0000256" key="2">
    <source>
        <dbReference type="ARBA" id="ARBA00023125"/>
    </source>
</evidence>
<feature type="domain" description="HTH tetR-type" evidence="4">
    <location>
        <begin position="2"/>
        <end position="62"/>
    </location>
</feature>
<keyword evidence="3" id="KW-0804">Transcription</keyword>
<dbReference type="SUPFAM" id="SSF46689">
    <property type="entry name" value="Homeodomain-like"/>
    <property type="match status" value="1"/>
</dbReference>
<dbReference type="AlphaFoldDB" id="A0A3B0UMG4"/>
<protein>
    <submittedName>
        <fullName evidence="5">Transcriptional regulator, AcrR family</fullName>
    </submittedName>
</protein>